<dbReference type="OrthoDB" id="9803333at2"/>
<evidence type="ECO:0000313" key="5">
    <source>
        <dbReference type="Proteomes" id="UP000239471"/>
    </source>
</evidence>
<evidence type="ECO:0000313" key="4">
    <source>
        <dbReference type="EMBL" id="PRR81080.1"/>
    </source>
</evidence>
<evidence type="ECO:0000256" key="3">
    <source>
        <dbReference type="SAM" id="MobiDB-lite"/>
    </source>
</evidence>
<dbReference type="PROSITE" id="PS00061">
    <property type="entry name" value="ADH_SHORT"/>
    <property type="match status" value="1"/>
</dbReference>
<dbReference type="GO" id="GO:0016614">
    <property type="term" value="F:oxidoreductase activity, acting on CH-OH group of donors"/>
    <property type="evidence" value="ECO:0007669"/>
    <property type="project" value="UniProtKB-ARBA"/>
</dbReference>
<dbReference type="PRINTS" id="PR00081">
    <property type="entry name" value="GDHRDH"/>
</dbReference>
<comment type="similarity">
    <text evidence="1">Belongs to the short-chain dehydrogenases/reductases (SDR) family.</text>
</comment>
<dbReference type="PANTHER" id="PTHR48107">
    <property type="entry name" value="NADPH-DEPENDENT ALDEHYDE REDUCTASE-LIKE PROTEIN, CHLOROPLASTIC-RELATED"/>
    <property type="match status" value="1"/>
</dbReference>
<dbReference type="Gene3D" id="3.40.50.720">
    <property type="entry name" value="NAD(P)-binding Rossmann-like Domain"/>
    <property type="match status" value="1"/>
</dbReference>
<accession>A0A2T0BB10</accession>
<comment type="caution">
    <text evidence="4">The sequence shown here is derived from an EMBL/GenBank/DDBJ whole genome shotgun (WGS) entry which is preliminary data.</text>
</comment>
<keyword evidence="5" id="KW-1185">Reference proteome</keyword>
<evidence type="ECO:0000256" key="1">
    <source>
        <dbReference type="ARBA" id="ARBA00006484"/>
    </source>
</evidence>
<dbReference type="Pfam" id="PF13561">
    <property type="entry name" value="adh_short_C2"/>
    <property type="match status" value="1"/>
</dbReference>
<gene>
    <name evidence="4" type="primary">ydaD</name>
    <name evidence="4" type="ORF">CLVI_27540</name>
</gene>
<dbReference type="Proteomes" id="UP000239471">
    <property type="component" value="Unassembled WGS sequence"/>
</dbReference>
<dbReference type="InterPro" id="IPR020904">
    <property type="entry name" value="Sc_DH/Rdtase_CS"/>
</dbReference>
<protein>
    <submittedName>
        <fullName evidence="4">General stress protein 39</fullName>
        <ecNumber evidence="4">1.-.-.-</ecNumber>
    </submittedName>
</protein>
<dbReference type="FunFam" id="3.40.50.720:FF:000084">
    <property type="entry name" value="Short-chain dehydrogenase reductase"/>
    <property type="match status" value="1"/>
</dbReference>
<feature type="region of interest" description="Disordered" evidence="3">
    <location>
        <begin position="1"/>
        <end position="23"/>
    </location>
</feature>
<reference evidence="4 5" key="1">
    <citation type="submission" date="2018-03" db="EMBL/GenBank/DDBJ databases">
        <title>Genome sequence of Clostridium vincentii DSM 10228.</title>
        <authorList>
            <person name="Poehlein A."/>
            <person name="Daniel R."/>
        </authorList>
    </citation>
    <scope>NUCLEOTIDE SEQUENCE [LARGE SCALE GENOMIC DNA]</scope>
    <source>
        <strain evidence="4 5">DSM 10228</strain>
    </source>
</reference>
<proteinExistence type="inferred from homology"/>
<name>A0A2T0BB10_9CLOT</name>
<dbReference type="PANTHER" id="PTHR48107:SF16">
    <property type="entry name" value="NADPH-DEPENDENT ALDEHYDE REDUCTASE 1, CHLOROPLASTIC"/>
    <property type="match status" value="1"/>
</dbReference>
<dbReference type="RefSeq" id="WP_106060674.1">
    <property type="nucleotide sequence ID" value="NZ_PVXQ01000036.1"/>
</dbReference>
<organism evidence="4 5">
    <name type="scientific">Clostridium vincentii</name>
    <dbReference type="NCBI Taxonomy" id="52704"/>
    <lineage>
        <taxon>Bacteria</taxon>
        <taxon>Bacillati</taxon>
        <taxon>Bacillota</taxon>
        <taxon>Clostridia</taxon>
        <taxon>Eubacteriales</taxon>
        <taxon>Clostridiaceae</taxon>
        <taxon>Clostridium</taxon>
    </lineage>
</organism>
<dbReference type="AlphaFoldDB" id="A0A2T0BB10"/>
<dbReference type="EC" id="1.-.-.-" evidence="4"/>
<dbReference type="GO" id="GO:0008206">
    <property type="term" value="P:bile acid metabolic process"/>
    <property type="evidence" value="ECO:0007669"/>
    <property type="project" value="UniProtKB-ARBA"/>
</dbReference>
<sequence length="289" mass="31429">MIEKTFPKSFPNITQNQQPGMEEEMNPQPIFQHDEYSFNSERLKDRVAIITGGDSGIGRAVAVSYAREGAKVAIIYLNEDDDASKTKKIIEDNGGICLIIRGDVGDEAFCSSAISTVISSFSKIDILVCNSAEQHYSKNIEDITYDQLHKTFRTNVYGTFFMIKASMPYLKEGASIIITTSITAYQGNETLIDYSSTKGALTSLTRSLAVNLAPKLIRVNAVAPGPIWTPLIPSSLPAEEIQSFGSKTAFKRAGQPVEVAEAYVFLASQGASFITGETIHVNGGEFVTS</sequence>
<dbReference type="InterPro" id="IPR002347">
    <property type="entry name" value="SDR_fam"/>
</dbReference>
<evidence type="ECO:0000256" key="2">
    <source>
        <dbReference type="ARBA" id="ARBA00023002"/>
    </source>
</evidence>
<dbReference type="SUPFAM" id="SSF51735">
    <property type="entry name" value="NAD(P)-binding Rossmann-fold domains"/>
    <property type="match status" value="1"/>
</dbReference>
<dbReference type="InterPro" id="IPR036291">
    <property type="entry name" value="NAD(P)-bd_dom_sf"/>
</dbReference>
<dbReference type="EMBL" id="PVXQ01000036">
    <property type="protein sequence ID" value="PRR81080.1"/>
    <property type="molecule type" value="Genomic_DNA"/>
</dbReference>
<keyword evidence="2 4" id="KW-0560">Oxidoreductase</keyword>